<gene>
    <name evidence="3" type="ORF">PVAG01_06555</name>
</gene>
<keyword evidence="2" id="KW-0812">Transmembrane</keyword>
<keyword evidence="2" id="KW-1133">Transmembrane helix</keyword>
<name>A0ABR4PGE6_9HELO</name>
<keyword evidence="4" id="KW-1185">Reference proteome</keyword>
<keyword evidence="2" id="KW-0472">Membrane</keyword>
<accession>A0ABR4PGE6</accession>
<evidence type="ECO:0000256" key="1">
    <source>
        <dbReference type="SAM" id="MobiDB-lite"/>
    </source>
</evidence>
<comment type="caution">
    <text evidence="3">The sequence shown here is derived from an EMBL/GenBank/DDBJ whole genome shotgun (WGS) entry which is preliminary data.</text>
</comment>
<feature type="transmembrane region" description="Helical" evidence="2">
    <location>
        <begin position="72"/>
        <end position="97"/>
    </location>
</feature>
<feature type="region of interest" description="Disordered" evidence="1">
    <location>
        <begin position="96"/>
        <end position="115"/>
    </location>
</feature>
<organism evidence="3 4">
    <name type="scientific">Phlyctema vagabunda</name>
    <dbReference type="NCBI Taxonomy" id="108571"/>
    <lineage>
        <taxon>Eukaryota</taxon>
        <taxon>Fungi</taxon>
        <taxon>Dikarya</taxon>
        <taxon>Ascomycota</taxon>
        <taxon>Pezizomycotina</taxon>
        <taxon>Leotiomycetes</taxon>
        <taxon>Helotiales</taxon>
        <taxon>Dermateaceae</taxon>
        <taxon>Phlyctema</taxon>
    </lineage>
</organism>
<feature type="compositionally biased region" description="Low complexity" evidence="1">
    <location>
        <begin position="120"/>
        <end position="157"/>
    </location>
</feature>
<feature type="region of interest" description="Disordered" evidence="1">
    <location>
        <begin position="120"/>
        <end position="161"/>
    </location>
</feature>
<evidence type="ECO:0000313" key="4">
    <source>
        <dbReference type="Proteomes" id="UP001629113"/>
    </source>
</evidence>
<reference evidence="3 4" key="1">
    <citation type="submission" date="2024-06" db="EMBL/GenBank/DDBJ databases">
        <title>Complete genome of Phlyctema vagabunda strain 19-DSS-EL-015.</title>
        <authorList>
            <person name="Fiorenzani C."/>
        </authorList>
    </citation>
    <scope>NUCLEOTIDE SEQUENCE [LARGE SCALE GENOMIC DNA]</scope>
    <source>
        <strain evidence="3 4">19-DSS-EL-015</strain>
    </source>
</reference>
<sequence length="270" mass="27195">MATNDYPTAEGLQVDDRPTMYHQAQHEKITVPAQPYSSYNTPPGAYFAGGMEGLEVVENSEKRYFGMRPKTFWIVLGVLCLVVVGGAVGGGVGGSLASRSSNDSGSSSISEPASLTATTTTAASASSLTPTSSTLLSTSSSTTTTSSSSTSSTTSSTISPNTLPCPTSVSCANENCNGRNSPNGRGRCLSGVYSSCSCDSTCGAVNGPCNNCDGRSNPVTRQGVCESGFNFGCNCASVCGEVDGPCSDCGGQSGVCEAGSAKGCNCDPAT</sequence>
<protein>
    <submittedName>
        <fullName evidence="3">Uncharacterized protein</fullName>
    </submittedName>
</protein>
<proteinExistence type="predicted"/>
<evidence type="ECO:0000313" key="3">
    <source>
        <dbReference type="EMBL" id="KAL3422400.1"/>
    </source>
</evidence>
<dbReference type="EMBL" id="JBFCZG010000005">
    <property type="protein sequence ID" value="KAL3422400.1"/>
    <property type="molecule type" value="Genomic_DNA"/>
</dbReference>
<dbReference type="Proteomes" id="UP001629113">
    <property type="component" value="Unassembled WGS sequence"/>
</dbReference>
<evidence type="ECO:0000256" key="2">
    <source>
        <dbReference type="SAM" id="Phobius"/>
    </source>
</evidence>